<feature type="region of interest" description="Disordered" evidence="1">
    <location>
        <begin position="1"/>
        <end position="33"/>
    </location>
</feature>
<protein>
    <submittedName>
        <fullName evidence="2">Uncharacterized protein</fullName>
    </submittedName>
</protein>
<evidence type="ECO:0000256" key="1">
    <source>
        <dbReference type="SAM" id="MobiDB-lite"/>
    </source>
</evidence>
<dbReference type="AlphaFoldDB" id="A0A2P5B934"/>
<gene>
    <name evidence="2" type="ORF">PanWU01x14_259990</name>
</gene>
<sequence>MVRKGEITGMNHKSRKRVRHIPGNSGRTQRASPRLVRVAPGLAQPSPVLLRLGLSPALGVGPSWAWNLRLDGPA</sequence>
<evidence type="ECO:0000313" key="3">
    <source>
        <dbReference type="Proteomes" id="UP000237105"/>
    </source>
</evidence>
<accession>A0A2P5B934</accession>
<dbReference type="EMBL" id="JXTB01000334">
    <property type="protein sequence ID" value="PON45294.1"/>
    <property type="molecule type" value="Genomic_DNA"/>
</dbReference>
<proteinExistence type="predicted"/>
<dbReference type="Proteomes" id="UP000237105">
    <property type="component" value="Unassembled WGS sequence"/>
</dbReference>
<name>A0A2P5B934_PARAD</name>
<organism evidence="2 3">
    <name type="scientific">Parasponia andersonii</name>
    <name type="common">Sponia andersonii</name>
    <dbReference type="NCBI Taxonomy" id="3476"/>
    <lineage>
        <taxon>Eukaryota</taxon>
        <taxon>Viridiplantae</taxon>
        <taxon>Streptophyta</taxon>
        <taxon>Embryophyta</taxon>
        <taxon>Tracheophyta</taxon>
        <taxon>Spermatophyta</taxon>
        <taxon>Magnoliopsida</taxon>
        <taxon>eudicotyledons</taxon>
        <taxon>Gunneridae</taxon>
        <taxon>Pentapetalae</taxon>
        <taxon>rosids</taxon>
        <taxon>fabids</taxon>
        <taxon>Rosales</taxon>
        <taxon>Cannabaceae</taxon>
        <taxon>Parasponia</taxon>
    </lineage>
</organism>
<keyword evidence="3" id="KW-1185">Reference proteome</keyword>
<reference evidence="3" key="1">
    <citation type="submission" date="2016-06" db="EMBL/GenBank/DDBJ databases">
        <title>Parallel loss of symbiosis genes in relatives of nitrogen-fixing non-legume Parasponia.</title>
        <authorList>
            <person name="Van Velzen R."/>
            <person name="Holmer R."/>
            <person name="Bu F."/>
            <person name="Rutten L."/>
            <person name="Van Zeijl A."/>
            <person name="Liu W."/>
            <person name="Santuari L."/>
            <person name="Cao Q."/>
            <person name="Sharma T."/>
            <person name="Shen D."/>
            <person name="Roswanjaya Y."/>
            <person name="Wardhani T."/>
            <person name="Kalhor M.S."/>
            <person name="Jansen J."/>
            <person name="Van den Hoogen J."/>
            <person name="Gungor B."/>
            <person name="Hartog M."/>
            <person name="Hontelez J."/>
            <person name="Verver J."/>
            <person name="Yang W.-C."/>
            <person name="Schijlen E."/>
            <person name="Repin R."/>
            <person name="Schilthuizen M."/>
            <person name="Schranz E."/>
            <person name="Heidstra R."/>
            <person name="Miyata K."/>
            <person name="Fedorova E."/>
            <person name="Kohlen W."/>
            <person name="Bisseling T."/>
            <person name="Smit S."/>
            <person name="Geurts R."/>
        </authorList>
    </citation>
    <scope>NUCLEOTIDE SEQUENCE [LARGE SCALE GENOMIC DNA]</scope>
    <source>
        <strain evidence="3">cv. WU1-14</strain>
    </source>
</reference>
<evidence type="ECO:0000313" key="2">
    <source>
        <dbReference type="EMBL" id="PON45294.1"/>
    </source>
</evidence>
<comment type="caution">
    <text evidence="2">The sequence shown here is derived from an EMBL/GenBank/DDBJ whole genome shotgun (WGS) entry which is preliminary data.</text>
</comment>